<dbReference type="Proteomes" id="UP001499967">
    <property type="component" value="Unassembled WGS sequence"/>
</dbReference>
<evidence type="ECO:0008006" key="3">
    <source>
        <dbReference type="Google" id="ProtNLM"/>
    </source>
</evidence>
<proteinExistence type="predicted"/>
<reference evidence="1 2" key="1">
    <citation type="journal article" date="2019" name="Int. J. Syst. Evol. Microbiol.">
        <title>The Global Catalogue of Microorganisms (GCM) 10K type strain sequencing project: providing services to taxonomists for standard genome sequencing and annotation.</title>
        <authorList>
            <consortium name="The Broad Institute Genomics Platform"/>
            <consortium name="The Broad Institute Genome Sequencing Center for Infectious Disease"/>
            <person name="Wu L."/>
            <person name="Ma J."/>
        </authorList>
    </citation>
    <scope>NUCLEOTIDE SEQUENCE [LARGE SCALE GENOMIC DNA]</scope>
    <source>
        <strain evidence="1 2">JCM 11117</strain>
    </source>
</reference>
<sequence length="111" mass="12302">MPGQFSPAALRIEPSAIPAVRAAFDEGLQELTAHLRRLRQRAYIPEPWMGDPVSAGTASAYNRQVMDAADGSYAAMVAFEAELLRIRDSLQAMEEHYRQVEGANAELWGRL</sequence>
<evidence type="ECO:0000313" key="2">
    <source>
        <dbReference type="Proteomes" id="UP001499967"/>
    </source>
</evidence>
<accession>A0ABN1PET0</accession>
<name>A0ABN1PET0_9PSEU</name>
<keyword evidence="2" id="KW-1185">Reference proteome</keyword>
<organism evidence="1 2">
    <name type="scientific">Pseudonocardia zijingensis</name>
    <dbReference type="NCBI Taxonomy" id="153376"/>
    <lineage>
        <taxon>Bacteria</taxon>
        <taxon>Bacillati</taxon>
        <taxon>Actinomycetota</taxon>
        <taxon>Actinomycetes</taxon>
        <taxon>Pseudonocardiales</taxon>
        <taxon>Pseudonocardiaceae</taxon>
        <taxon>Pseudonocardia</taxon>
    </lineage>
</organism>
<comment type="caution">
    <text evidence="1">The sequence shown here is derived from an EMBL/GenBank/DDBJ whole genome shotgun (WGS) entry which is preliminary data.</text>
</comment>
<evidence type="ECO:0000313" key="1">
    <source>
        <dbReference type="EMBL" id="GAA0926738.1"/>
    </source>
</evidence>
<dbReference type="EMBL" id="BAAAHP010000033">
    <property type="protein sequence ID" value="GAA0926738.1"/>
    <property type="molecule type" value="Genomic_DNA"/>
</dbReference>
<protein>
    <recommendedName>
        <fullName evidence="3">PE family protein</fullName>
    </recommendedName>
</protein>
<gene>
    <name evidence="1" type="ORF">GCM10009559_12050</name>
</gene>